<feature type="domain" description="Nudix hydrolase" evidence="1">
    <location>
        <begin position="30"/>
        <end position="171"/>
    </location>
</feature>
<dbReference type="EMBL" id="CP009288">
    <property type="protein sequence ID" value="AIQ13386.1"/>
    <property type="molecule type" value="Genomic_DNA"/>
</dbReference>
<dbReference type="InterPro" id="IPR015797">
    <property type="entry name" value="NUDIX_hydrolase-like_dom_sf"/>
</dbReference>
<dbReference type="CDD" id="cd04692">
    <property type="entry name" value="NUDIX_Hydrolase"/>
    <property type="match status" value="1"/>
</dbReference>
<protein>
    <recommendedName>
        <fullName evidence="1">Nudix hydrolase domain-containing protein</fullName>
    </recommendedName>
</protein>
<keyword evidence="3" id="KW-1185">Reference proteome</keyword>
<accession>A0A089HN66</accession>
<dbReference type="STRING" id="44251.PDUR_16775"/>
<dbReference type="SUPFAM" id="SSF55811">
    <property type="entry name" value="Nudix"/>
    <property type="match status" value="1"/>
</dbReference>
<proteinExistence type="predicted"/>
<dbReference type="Gene3D" id="3.90.79.10">
    <property type="entry name" value="Nucleoside Triphosphate Pyrophosphohydrolase"/>
    <property type="match status" value="1"/>
</dbReference>
<gene>
    <name evidence="2" type="ORF">PDUR_16775</name>
</gene>
<dbReference type="InterPro" id="IPR000086">
    <property type="entry name" value="NUDIX_hydrolase_dom"/>
</dbReference>
<dbReference type="eggNOG" id="COG1443">
    <property type="taxonomic scope" value="Bacteria"/>
</dbReference>
<sequence length="210" mass="23868">MPPSEMFDIFDEKMVRIGSDSRENAHAKGLWHQTFHCWIVHPSKGEGGSLLFQLRHMTKDTFPGLLDTSCAGHLQAGETVEDGVRELREELGPNVPFEELIYCGIVAEECIPSDGLIDREFSHVFLYTCDQELERYSFQREEISGLFFVDIPKFRQLVGGGIEALQIEGIVWDEKVQLARPEERVVSLGDFTPNTNEYYKMLFGHLGPEG</sequence>
<dbReference type="PANTHER" id="PTHR10885">
    <property type="entry name" value="ISOPENTENYL-DIPHOSPHATE DELTA-ISOMERASE"/>
    <property type="match status" value="1"/>
</dbReference>
<organism evidence="2 3">
    <name type="scientific">Paenibacillus durus</name>
    <name type="common">Paenibacillus azotofixans</name>
    <dbReference type="NCBI Taxonomy" id="44251"/>
    <lineage>
        <taxon>Bacteria</taxon>
        <taxon>Bacillati</taxon>
        <taxon>Bacillota</taxon>
        <taxon>Bacilli</taxon>
        <taxon>Bacillales</taxon>
        <taxon>Paenibacillaceae</taxon>
        <taxon>Paenibacillus</taxon>
    </lineage>
</organism>
<evidence type="ECO:0000313" key="2">
    <source>
        <dbReference type="EMBL" id="AIQ13386.1"/>
    </source>
</evidence>
<dbReference type="PROSITE" id="PS51462">
    <property type="entry name" value="NUDIX"/>
    <property type="match status" value="1"/>
</dbReference>
<dbReference type="PANTHER" id="PTHR10885:SF0">
    <property type="entry name" value="ISOPENTENYL-DIPHOSPHATE DELTA-ISOMERASE"/>
    <property type="match status" value="1"/>
</dbReference>
<dbReference type="OrthoDB" id="9780586at2"/>
<dbReference type="GO" id="GO:0003824">
    <property type="term" value="F:catalytic activity"/>
    <property type="evidence" value="ECO:0007669"/>
    <property type="project" value="UniProtKB-ARBA"/>
</dbReference>
<dbReference type="Pfam" id="PF00293">
    <property type="entry name" value="NUDIX"/>
    <property type="match status" value="1"/>
</dbReference>
<dbReference type="KEGG" id="pdu:PDUR_16775"/>
<evidence type="ECO:0000313" key="3">
    <source>
        <dbReference type="Proteomes" id="UP000029409"/>
    </source>
</evidence>
<dbReference type="Proteomes" id="UP000029409">
    <property type="component" value="Chromosome"/>
</dbReference>
<name>A0A089HN66_PAEDU</name>
<reference evidence="2 3" key="1">
    <citation type="submission" date="2014-08" db="EMBL/GenBank/DDBJ databases">
        <title>Comparative genomics of the Paenibacillus odorifer group.</title>
        <authorList>
            <person name="den Bakker H.C."/>
            <person name="Tsai Y.-C."/>
            <person name="Martin N."/>
            <person name="Korlach J."/>
            <person name="Wiedmann M."/>
        </authorList>
    </citation>
    <scope>NUCLEOTIDE SEQUENCE [LARGE SCALE GENOMIC DNA]</scope>
    <source>
        <strain evidence="2 3">DSM 1735</strain>
    </source>
</reference>
<evidence type="ECO:0000259" key="1">
    <source>
        <dbReference type="PROSITE" id="PS51462"/>
    </source>
</evidence>
<dbReference type="AlphaFoldDB" id="A0A089HN66"/>
<dbReference type="RefSeq" id="WP_042207177.1">
    <property type="nucleotide sequence ID" value="NZ_CP009288.1"/>
</dbReference>